<comment type="caution">
    <text evidence="1">Lacks conserved residue(s) required for the propagation of feature annotation.</text>
</comment>
<comment type="caution">
    <text evidence="3">The sequence shown here is derived from an EMBL/GenBank/DDBJ whole genome shotgun (WGS) entry which is preliminary data.</text>
</comment>
<comment type="similarity">
    <text evidence="1">Belongs to the DP1 family.</text>
</comment>
<organism evidence="3 4">
    <name type="scientific">Acacia crassicarpa</name>
    <name type="common">northern wattle</name>
    <dbReference type="NCBI Taxonomy" id="499986"/>
    <lineage>
        <taxon>Eukaryota</taxon>
        <taxon>Viridiplantae</taxon>
        <taxon>Streptophyta</taxon>
        <taxon>Embryophyta</taxon>
        <taxon>Tracheophyta</taxon>
        <taxon>Spermatophyta</taxon>
        <taxon>Magnoliopsida</taxon>
        <taxon>eudicotyledons</taxon>
        <taxon>Gunneridae</taxon>
        <taxon>Pentapetalae</taxon>
        <taxon>rosids</taxon>
        <taxon>fabids</taxon>
        <taxon>Fabales</taxon>
        <taxon>Fabaceae</taxon>
        <taxon>Caesalpinioideae</taxon>
        <taxon>mimosoid clade</taxon>
        <taxon>Acacieae</taxon>
        <taxon>Acacia</taxon>
    </lineage>
</organism>
<dbReference type="Pfam" id="PF03134">
    <property type="entry name" value="TB2_DP1_HVA22"/>
    <property type="match status" value="1"/>
</dbReference>
<name>A0AAE1TEG3_9FABA</name>
<feature type="transmembrane region" description="Helical" evidence="1">
    <location>
        <begin position="43"/>
        <end position="64"/>
    </location>
</feature>
<keyword evidence="1" id="KW-0812">Transmembrane</keyword>
<dbReference type="Proteomes" id="UP001293593">
    <property type="component" value="Unassembled WGS sequence"/>
</dbReference>
<evidence type="ECO:0000313" key="3">
    <source>
        <dbReference type="EMBL" id="KAK4281706.1"/>
    </source>
</evidence>
<evidence type="ECO:0000256" key="1">
    <source>
        <dbReference type="RuleBase" id="RU362006"/>
    </source>
</evidence>
<dbReference type="PANTHER" id="PTHR12300:SF162">
    <property type="entry name" value="HVA22-LIKE PROTEIN J"/>
    <property type="match status" value="1"/>
</dbReference>
<dbReference type="EMBL" id="JAWXYG010000002">
    <property type="protein sequence ID" value="KAK4281706.1"/>
    <property type="molecule type" value="Genomic_DNA"/>
</dbReference>
<evidence type="ECO:0000256" key="2">
    <source>
        <dbReference type="SAM" id="MobiDB-lite"/>
    </source>
</evidence>
<reference evidence="3" key="1">
    <citation type="submission" date="2023-10" db="EMBL/GenBank/DDBJ databases">
        <title>Chromosome-level genome of the transformable northern wattle, Acacia crassicarpa.</title>
        <authorList>
            <person name="Massaro I."/>
            <person name="Sinha N.R."/>
            <person name="Poethig S."/>
            <person name="Leichty A.R."/>
        </authorList>
    </citation>
    <scope>NUCLEOTIDE SEQUENCE</scope>
    <source>
        <strain evidence="3">Acra3RX</strain>
        <tissue evidence="3">Leaf</tissue>
    </source>
</reference>
<keyword evidence="1" id="KW-0472">Membrane</keyword>
<dbReference type="GO" id="GO:0016020">
    <property type="term" value="C:membrane"/>
    <property type="evidence" value="ECO:0007669"/>
    <property type="project" value="UniProtKB-SubCell"/>
</dbReference>
<accession>A0AAE1TEG3</accession>
<gene>
    <name evidence="3" type="ORF">QN277_013167</name>
</gene>
<dbReference type="PANTHER" id="PTHR12300">
    <property type="entry name" value="HVA22-LIKE PROTEINS"/>
    <property type="match status" value="1"/>
</dbReference>
<evidence type="ECO:0000313" key="4">
    <source>
        <dbReference type="Proteomes" id="UP001293593"/>
    </source>
</evidence>
<protein>
    <recommendedName>
        <fullName evidence="1">HVA22-like protein</fullName>
    </recommendedName>
</protein>
<dbReference type="AlphaFoldDB" id="A0AAE1TEG3"/>
<comment type="subcellular location">
    <subcellularLocation>
        <location evidence="1">Membrane</location>
        <topology evidence="1">Multi-pass membrane protein</topology>
    </subcellularLocation>
</comment>
<feature type="region of interest" description="Disordered" evidence="2">
    <location>
        <begin position="148"/>
        <end position="189"/>
    </location>
</feature>
<sequence length="189" mass="22292">MLGEFITKSLILLLGYAYPGFKCYQTIERNRVQNDELRFWCQYWVLVAFLTVLEAVADIFISWVPMYGELKLALFIYMWYPKTKGTGVIYDAVLRPYVTSHEHEIENKLLEWRTRIWDLAVFYLQNCSDFGQSAFLQVLEFFADQSKRFSGNNTPKKKDRHGEGAAQYPPKRSTFFANRKQKKPPSWSE</sequence>
<dbReference type="InterPro" id="IPR004345">
    <property type="entry name" value="TB2_DP1_HVA22"/>
</dbReference>
<proteinExistence type="inferred from homology"/>
<keyword evidence="4" id="KW-1185">Reference proteome</keyword>
<keyword evidence="1" id="KW-1133">Transmembrane helix</keyword>